<dbReference type="NCBIfam" id="TIGR00212">
    <property type="entry name" value="hemC"/>
    <property type="match status" value="1"/>
</dbReference>
<evidence type="ECO:0000259" key="12">
    <source>
        <dbReference type="Pfam" id="PF03900"/>
    </source>
</evidence>
<evidence type="ECO:0000256" key="8">
    <source>
        <dbReference type="ARBA" id="ARBA00030685"/>
    </source>
</evidence>
<dbReference type="Pfam" id="PF03900">
    <property type="entry name" value="Porphobil_deamC"/>
    <property type="match status" value="1"/>
</dbReference>
<keyword evidence="7" id="KW-0627">Porphyrin biosynthesis</keyword>
<dbReference type="EMBL" id="MRZV01000079">
    <property type="protein sequence ID" value="PIK59590.1"/>
    <property type="molecule type" value="Genomic_DNA"/>
</dbReference>
<dbReference type="SUPFAM" id="SSF53850">
    <property type="entry name" value="Periplasmic binding protein-like II"/>
    <property type="match status" value="1"/>
</dbReference>
<evidence type="ECO:0000259" key="11">
    <source>
        <dbReference type="Pfam" id="PF01379"/>
    </source>
</evidence>
<dbReference type="AlphaFoldDB" id="A0A2G8LHD2"/>
<evidence type="ECO:0000256" key="2">
    <source>
        <dbReference type="ARBA" id="ARBA00002869"/>
    </source>
</evidence>
<evidence type="ECO:0000256" key="1">
    <source>
        <dbReference type="ARBA" id="ARBA00001916"/>
    </source>
</evidence>
<dbReference type="InterPro" id="IPR022418">
    <property type="entry name" value="Porphobilinogen_deaminase_C"/>
</dbReference>
<keyword evidence="6" id="KW-0808">Transferase</keyword>
<dbReference type="PRINTS" id="PR00151">
    <property type="entry name" value="PORPHBDMNASE"/>
</dbReference>
<dbReference type="GO" id="GO:0006782">
    <property type="term" value="P:protoporphyrinogen IX biosynthetic process"/>
    <property type="evidence" value="ECO:0007669"/>
    <property type="project" value="UniProtKB-UniPathway"/>
</dbReference>
<evidence type="ECO:0000256" key="7">
    <source>
        <dbReference type="ARBA" id="ARBA00023244"/>
    </source>
</evidence>
<dbReference type="Gene3D" id="3.30.160.40">
    <property type="entry name" value="Porphobilinogen deaminase, C-terminal domain"/>
    <property type="match status" value="1"/>
</dbReference>
<comment type="cofactor">
    <cofactor evidence="1">
        <name>dipyrromethane</name>
        <dbReference type="ChEBI" id="CHEBI:60342"/>
    </cofactor>
</comment>
<accession>A0A2G8LHD2</accession>
<dbReference type="Pfam" id="PF01379">
    <property type="entry name" value="Porphobil_deam"/>
    <property type="match status" value="1"/>
</dbReference>
<dbReference type="GO" id="GO:0005737">
    <property type="term" value="C:cytoplasm"/>
    <property type="evidence" value="ECO:0007669"/>
    <property type="project" value="TreeGrafter"/>
</dbReference>
<dbReference type="EC" id="2.5.1.61" evidence="5"/>
<dbReference type="STRING" id="307972.A0A2G8LHD2"/>
<evidence type="ECO:0000256" key="6">
    <source>
        <dbReference type="ARBA" id="ARBA00022679"/>
    </source>
</evidence>
<protein>
    <recommendedName>
        <fullName evidence="5">hydroxymethylbilane synthase</fullName>
        <ecNumber evidence="5">2.5.1.61</ecNumber>
    </recommendedName>
    <alternativeName>
        <fullName evidence="9">Hydroxymethylbilane synthase</fullName>
    </alternativeName>
    <alternativeName>
        <fullName evidence="8">Pre-uroporphyrinogen synthase</fullName>
    </alternativeName>
</protein>
<evidence type="ECO:0000256" key="9">
    <source>
        <dbReference type="ARBA" id="ARBA00033064"/>
    </source>
</evidence>
<evidence type="ECO:0000256" key="3">
    <source>
        <dbReference type="ARBA" id="ARBA00004735"/>
    </source>
</evidence>
<dbReference type="Proteomes" id="UP000230750">
    <property type="component" value="Unassembled WGS sequence"/>
</dbReference>
<comment type="catalytic activity">
    <reaction evidence="10">
        <text>4 porphobilinogen + H2O = hydroxymethylbilane + 4 NH4(+)</text>
        <dbReference type="Rhea" id="RHEA:13185"/>
        <dbReference type="ChEBI" id="CHEBI:15377"/>
        <dbReference type="ChEBI" id="CHEBI:28938"/>
        <dbReference type="ChEBI" id="CHEBI:57845"/>
        <dbReference type="ChEBI" id="CHEBI:58126"/>
        <dbReference type="EC" id="2.5.1.61"/>
    </reaction>
</comment>
<dbReference type="InterPro" id="IPR000860">
    <property type="entry name" value="HemC"/>
</dbReference>
<sequence length="341" mass="37307">MSDSSKAPDRLAMIQTNTVIENLQKEFPEVEFVIETMETVGDFVQDKPLANIGQSNLFTKELERALAASKVDMLVHSMKDLPSKLPEGMVIAAIYQRDDPFDAIVLQSKHRGRTLSTLPEGSVLGTSSVRRIATLKHAHPHLRFKDVRGNLNTRLRKLDEGKVYDGLILATAGMQRMGWDHRISQVLNEPSDMYAVSQGALGVEVLQSNSGLIEMLSSLNHEDTVIQCVCERALLRTLDGGCSAPVAVRTEVTKDKIELQASTLSLDGSERISSSKEAILTKTSEKASKETAAYSSVVAANISGVTMATAEELGISLAKELLSMGADKILREAKEEIEKRR</sequence>
<dbReference type="InterPro" id="IPR022419">
    <property type="entry name" value="Porphobilin_deaminase_cofac_BS"/>
</dbReference>
<comment type="pathway">
    <text evidence="3">Porphyrin-containing compound metabolism; protoporphyrin-IX biosynthesis; coproporphyrinogen-III from 5-aminolevulinate: step 2/4.</text>
</comment>
<evidence type="ECO:0000256" key="5">
    <source>
        <dbReference type="ARBA" id="ARBA00012655"/>
    </source>
</evidence>
<evidence type="ECO:0000313" key="13">
    <source>
        <dbReference type="EMBL" id="PIK59590.1"/>
    </source>
</evidence>
<dbReference type="OrthoDB" id="564646at2759"/>
<evidence type="ECO:0000256" key="10">
    <source>
        <dbReference type="ARBA" id="ARBA00048169"/>
    </source>
</evidence>
<feature type="domain" description="Porphobilinogen deaminase N-terminal" evidence="11">
    <location>
        <begin position="10"/>
        <end position="210"/>
    </location>
</feature>
<dbReference type="InterPro" id="IPR036803">
    <property type="entry name" value="Porphobilinogen_deaminase_C_sf"/>
</dbReference>
<dbReference type="SUPFAM" id="SSF54782">
    <property type="entry name" value="Porphobilinogen deaminase (hydroxymethylbilane synthase), C-terminal domain"/>
    <property type="match status" value="1"/>
</dbReference>
<gene>
    <name evidence="13" type="ORF">BSL78_03508</name>
</gene>
<dbReference type="PIRSF" id="PIRSF001438">
    <property type="entry name" value="4pyrrol_synth_OHMeBilane_synth"/>
    <property type="match status" value="1"/>
</dbReference>
<comment type="function">
    <text evidence="2">Tetrapolymerization of the monopyrrole PBG into the hydroxymethylbilane pre-uroporphyrinogen in several discrete steps.</text>
</comment>
<comment type="similarity">
    <text evidence="4">Belongs to the HMBS family.</text>
</comment>
<dbReference type="Gene3D" id="3.40.190.10">
    <property type="entry name" value="Periplasmic binding protein-like II"/>
    <property type="match status" value="2"/>
</dbReference>
<name>A0A2G8LHD2_STIJA</name>
<dbReference type="FunFam" id="3.40.190.10:FF:000086">
    <property type="entry name" value="Probable porphobilinogen deaminase"/>
    <property type="match status" value="1"/>
</dbReference>
<dbReference type="UniPathway" id="UPA00251">
    <property type="reaction ID" value="UER00319"/>
</dbReference>
<keyword evidence="14" id="KW-1185">Reference proteome</keyword>
<evidence type="ECO:0000313" key="14">
    <source>
        <dbReference type="Proteomes" id="UP000230750"/>
    </source>
</evidence>
<evidence type="ECO:0000256" key="4">
    <source>
        <dbReference type="ARBA" id="ARBA00005638"/>
    </source>
</evidence>
<dbReference type="PANTHER" id="PTHR11557:SF0">
    <property type="entry name" value="PORPHOBILINOGEN DEAMINASE"/>
    <property type="match status" value="1"/>
</dbReference>
<proteinExistence type="inferred from homology"/>
<dbReference type="GO" id="GO:0004418">
    <property type="term" value="F:hydroxymethylbilane synthase activity"/>
    <property type="evidence" value="ECO:0007669"/>
    <property type="project" value="UniProtKB-EC"/>
</dbReference>
<dbReference type="FunFam" id="3.40.190.10:FF:000005">
    <property type="entry name" value="Porphobilinogen deaminase"/>
    <property type="match status" value="1"/>
</dbReference>
<dbReference type="PANTHER" id="PTHR11557">
    <property type="entry name" value="PORPHOBILINOGEN DEAMINASE"/>
    <property type="match status" value="1"/>
</dbReference>
<feature type="domain" description="Porphobilinogen deaminase C-terminal" evidence="12">
    <location>
        <begin position="226"/>
        <end position="322"/>
    </location>
</feature>
<reference evidence="13 14" key="1">
    <citation type="journal article" date="2017" name="PLoS Biol.">
        <title>The sea cucumber genome provides insights into morphological evolution and visceral regeneration.</title>
        <authorList>
            <person name="Zhang X."/>
            <person name="Sun L."/>
            <person name="Yuan J."/>
            <person name="Sun Y."/>
            <person name="Gao Y."/>
            <person name="Zhang L."/>
            <person name="Li S."/>
            <person name="Dai H."/>
            <person name="Hamel J.F."/>
            <person name="Liu C."/>
            <person name="Yu Y."/>
            <person name="Liu S."/>
            <person name="Lin W."/>
            <person name="Guo K."/>
            <person name="Jin S."/>
            <person name="Xu P."/>
            <person name="Storey K.B."/>
            <person name="Huan P."/>
            <person name="Zhang T."/>
            <person name="Zhou Y."/>
            <person name="Zhang J."/>
            <person name="Lin C."/>
            <person name="Li X."/>
            <person name="Xing L."/>
            <person name="Huo D."/>
            <person name="Sun M."/>
            <person name="Wang L."/>
            <person name="Mercier A."/>
            <person name="Li F."/>
            <person name="Yang H."/>
            <person name="Xiang J."/>
        </authorList>
    </citation>
    <scope>NUCLEOTIDE SEQUENCE [LARGE SCALE GENOMIC DNA]</scope>
    <source>
        <strain evidence="13">Shaxun</strain>
        <tissue evidence="13">Muscle</tissue>
    </source>
</reference>
<comment type="caution">
    <text evidence="13">The sequence shown here is derived from an EMBL/GenBank/DDBJ whole genome shotgun (WGS) entry which is preliminary data.</text>
</comment>
<organism evidence="13 14">
    <name type="scientific">Stichopus japonicus</name>
    <name type="common">Sea cucumber</name>
    <dbReference type="NCBI Taxonomy" id="307972"/>
    <lineage>
        <taxon>Eukaryota</taxon>
        <taxon>Metazoa</taxon>
        <taxon>Echinodermata</taxon>
        <taxon>Eleutherozoa</taxon>
        <taxon>Echinozoa</taxon>
        <taxon>Holothuroidea</taxon>
        <taxon>Aspidochirotacea</taxon>
        <taxon>Aspidochirotida</taxon>
        <taxon>Stichopodidae</taxon>
        <taxon>Apostichopus</taxon>
    </lineage>
</organism>
<dbReference type="PROSITE" id="PS00533">
    <property type="entry name" value="PORPHOBILINOGEN_DEAM"/>
    <property type="match status" value="1"/>
</dbReference>
<dbReference type="InterPro" id="IPR022417">
    <property type="entry name" value="Porphobilin_deaminase_N"/>
</dbReference>